<comment type="cofactor">
    <cofactor evidence="1 8">
        <name>heme</name>
        <dbReference type="ChEBI" id="CHEBI:30413"/>
    </cofactor>
</comment>
<evidence type="ECO:0000256" key="6">
    <source>
        <dbReference type="ARBA" id="ARBA00023004"/>
    </source>
</evidence>
<dbReference type="OrthoDB" id="2843at2759"/>
<evidence type="ECO:0000256" key="8">
    <source>
        <dbReference type="PIRSR" id="PIRSR602401-1"/>
    </source>
</evidence>
<organism evidence="10 11">
    <name type="scientific">Aphanomyces stellatus</name>
    <dbReference type="NCBI Taxonomy" id="120398"/>
    <lineage>
        <taxon>Eukaryota</taxon>
        <taxon>Sar</taxon>
        <taxon>Stramenopiles</taxon>
        <taxon>Oomycota</taxon>
        <taxon>Saprolegniomycetes</taxon>
        <taxon>Saprolegniales</taxon>
        <taxon>Verrucalvaceae</taxon>
        <taxon>Aphanomyces</taxon>
    </lineage>
</organism>
<evidence type="ECO:0000256" key="3">
    <source>
        <dbReference type="ARBA" id="ARBA00022617"/>
    </source>
</evidence>
<evidence type="ECO:0000256" key="7">
    <source>
        <dbReference type="ARBA" id="ARBA00023033"/>
    </source>
</evidence>
<dbReference type="GO" id="GO:0004497">
    <property type="term" value="F:monooxygenase activity"/>
    <property type="evidence" value="ECO:0007669"/>
    <property type="project" value="UniProtKB-KW"/>
</dbReference>
<keyword evidence="11" id="KW-1185">Reference proteome</keyword>
<dbReference type="InterPro" id="IPR002401">
    <property type="entry name" value="Cyt_P450_E_grp-I"/>
</dbReference>
<dbReference type="AlphaFoldDB" id="A0A485K3Q7"/>
<dbReference type="Pfam" id="PF00067">
    <property type="entry name" value="p450"/>
    <property type="match status" value="1"/>
</dbReference>
<reference evidence="9" key="2">
    <citation type="submission" date="2019-06" db="EMBL/GenBank/DDBJ databases">
        <title>Genomics analysis of Aphanomyces spp. identifies a new class of oomycete effector associated with host adaptation.</title>
        <authorList>
            <person name="Gaulin E."/>
        </authorList>
    </citation>
    <scope>NUCLEOTIDE SEQUENCE</scope>
    <source>
        <strain evidence="9">CBS 578.67</strain>
    </source>
</reference>
<feature type="binding site" description="axial binding residue" evidence="8">
    <location>
        <position position="73"/>
    </location>
    <ligand>
        <name>heme</name>
        <dbReference type="ChEBI" id="CHEBI:30413"/>
    </ligand>
    <ligandPart>
        <name>Fe</name>
        <dbReference type="ChEBI" id="CHEBI:18248"/>
    </ligandPart>
</feature>
<dbReference type="Gene3D" id="1.10.630.10">
    <property type="entry name" value="Cytochrome P450"/>
    <property type="match status" value="1"/>
</dbReference>
<keyword evidence="3 8" id="KW-0349">Heme</keyword>
<accession>A0A485K3Q7</accession>
<sequence length="130" mass="14603">MSNGDSVFVAGGSSIRIQTAALHRNPLFWTSPNAFVPERFVEGSAEWNADLALRGWKVHTSFYMPFGMGGMQCLAYRCIMVQMEVIVATFVGRFDFKLAPDAQLKRRFNGFTMPPTKLSIDVRHMHASRA</sequence>
<evidence type="ECO:0000256" key="4">
    <source>
        <dbReference type="ARBA" id="ARBA00022723"/>
    </source>
</evidence>
<comment type="similarity">
    <text evidence="2">Belongs to the cytochrome P450 family.</text>
</comment>
<reference evidence="10 11" key="1">
    <citation type="submission" date="2019-03" db="EMBL/GenBank/DDBJ databases">
        <authorList>
            <person name="Gaulin E."/>
            <person name="Dumas B."/>
        </authorList>
    </citation>
    <scope>NUCLEOTIDE SEQUENCE [LARGE SCALE GENOMIC DNA]</scope>
    <source>
        <strain evidence="10">CBS 568.67</strain>
    </source>
</reference>
<dbReference type="InterPro" id="IPR036396">
    <property type="entry name" value="Cyt_P450_sf"/>
</dbReference>
<evidence type="ECO:0000256" key="1">
    <source>
        <dbReference type="ARBA" id="ARBA00001971"/>
    </source>
</evidence>
<keyword evidence="6 8" id="KW-0408">Iron</keyword>
<name>A0A485K3Q7_9STRA</name>
<dbReference type="SUPFAM" id="SSF48264">
    <property type="entry name" value="Cytochrome P450"/>
    <property type="match status" value="1"/>
</dbReference>
<dbReference type="InterPro" id="IPR001128">
    <property type="entry name" value="Cyt_P450"/>
</dbReference>
<dbReference type="GO" id="GO:0016705">
    <property type="term" value="F:oxidoreductase activity, acting on paired donors, with incorporation or reduction of molecular oxygen"/>
    <property type="evidence" value="ECO:0007669"/>
    <property type="project" value="InterPro"/>
</dbReference>
<evidence type="ECO:0000256" key="5">
    <source>
        <dbReference type="ARBA" id="ARBA00023002"/>
    </source>
</evidence>
<dbReference type="GO" id="GO:0020037">
    <property type="term" value="F:heme binding"/>
    <property type="evidence" value="ECO:0007669"/>
    <property type="project" value="InterPro"/>
</dbReference>
<evidence type="ECO:0000313" key="9">
    <source>
        <dbReference type="EMBL" id="KAF0719870.1"/>
    </source>
</evidence>
<dbReference type="EMBL" id="VJMH01000043">
    <property type="protein sequence ID" value="KAF0719870.1"/>
    <property type="molecule type" value="Genomic_DNA"/>
</dbReference>
<dbReference type="GO" id="GO:0005506">
    <property type="term" value="F:iron ion binding"/>
    <property type="evidence" value="ECO:0007669"/>
    <property type="project" value="InterPro"/>
</dbReference>
<dbReference type="PRINTS" id="PR00463">
    <property type="entry name" value="EP450I"/>
</dbReference>
<gene>
    <name evidence="10" type="primary">Aste57867_731</name>
    <name evidence="9" type="ORF">As57867_000730</name>
    <name evidence="10" type="ORF">ASTE57867_731</name>
</gene>
<dbReference type="EMBL" id="CAADRA010000043">
    <property type="protein sequence ID" value="VFT77955.1"/>
    <property type="molecule type" value="Genomic_DNA"/>
</dbReference>
<keyword evidence="7" id="KW-0503">Monooxygenase</keyword>
<dbReference type="PANTHER" id="PTHR24292:SF54">
    <property type="entry name" value="CYP9F3-RELATED"/>
    <property type="match status" value="1"/>
</dbReference>
<evidence type="ECO:0000313" key="11">
    <source>
        <dbReference type="Proteomes" id="UP000332933"/>
    </source>
</evidence>
<dbReference type="PANTHER" id="PTHR24292">
    <property type="entry name" value="CYTOCHROME P450"/>
    <property type="match status" value="1"/>
</dbReference>
<evidence type="ECO:0000256" key="2">
    <source>
        <dbReference type="ARBA" id="ARBA00010617"/>
    </source>
</evidence>
<keyword evidence="5" id="KW-0560">Oxidoreductase</keyword>
<keyword evidence="4 8" id="KW-0479">Metal-binding</keyword>
<dbReference type="InterPro" id="IPR050476">
    <property type="entry name" value="Insect_CytP450_Detox"/>
</dbReference>
<dbReference type="Proteomes" id="UP000332933">
    <property type="component" value="Unassembled WGS sequence"/>
</dbReference>
<protein>
    <submittedName>
        <fullName evidence="10">Aste57867_731 protein</fullName>
    </submittedName>
</protein>
<proteinExistence type="inferred from homology"/>
<evidence type="ECO:0000313" key="10">
    <source>
        <dbReference type="EMBL" id="VFT77955.1"/>
    </source>
</evidence>